<dbReference type="GO" id="GO:0035251">
    <property type="term" value="F:UDP-glucosyltransferase activity"/>
    <property type="evidence" value="ECO:0007669"/>
    <property type="project" value="TreeGrafter"/>
</dbReference>
<dbReference type="PANTHER" id="PTHR48047:SF19">
    <property type="entry name" value="GLYCOSYLTRANSFERASE"/>
    <property type="match status" value="1"/>
</dbReference>
<dbReference type="RefSeq" id="XP_039141777.1">
    <property type="nucleotide sequence ID" value="XM_039285843.1"/>
</dbReference>
<dbReference type="PROSITE" id="PS00375">
    <property type="entry name" value="UDPGT"/>
    <property type="match status" value="1"/>
</dbReference>
<dbReference type="FunFam" id="3.40.50.2000:FF:000063">
    <property type="entry name" value="Glycosyltransferase"/>
    <property type="match status" value="1"/>
</dbReference>
<dbReference type="AlphaFoldDB" id="A0AB40CTC8"/>
<proteinExistence type="inferred from homology"/>
<keyword evidence="5" id="KW-1185">Reference proteome</keyword>
<dbReference type="Gene3D" id="3.40.50.2000">
    <property type="entry name" value="Glycogen Phosphorylase B"/>
    <property type="match status" value="2"/>
</dbReference>
<dbReference type="PANTHER" id="PTHR48047">
    <property type="entry name" value="GLYCOSYLTRANSFERASE"/>
    <property type="match status" value="1"/>
</dbReference>
<gene>
    <name evidence="6" type="primary">LOC120279014</name>
</gene>
<evidence type="ECO:0000313" key="5">
    <source>
        <dbReference type="Proteomes" id="UP001515500"/>
    </source>
</evidence>
<name>A0AB40CTC8_DIOCR</name>
<dbReference type="GeneID" id="120279014"/>
<evidence type="ECO:0000256" key="4">
    <source>
        <dbReference type="RuleBase" id="RU362057"/>
    </source>
</evidence>
<sequence>MDSGEALAAPLHVLFFPFLAPSHMLPLLDIARLFSNHGVKVSIVTTPGNAHLVHPLLHHSLHLIPFPSSTFNLPSGCENLTVLPLSLTTNFFSAVFSLRDPLSHLLSTLHPDAIVSDSNNLFAHCVVNDLAFHRPYDSISDPSLPFSIPGFPHSVHLIRSQLPELFDYPPMLDCIRDAERSSRAVILNSFSALEADYVEHYYNLGHLRRNLFLLGPVSIAGQPVKKEKKMEPCLERWLDKKEDGSVIYVAFGTMGRMKEEQIKELALGLEISGERFVWALGSGEVEEWIPEGFEKRVEGRGLVLRGWAPQTEILSHAAVDGFMSHCGWNSVLEAVTAGVPLITWPIHSEQFVNEKMVVEVVKVGVPAWEGVKSVKEEEKVVVPAETVAAAVKRLMGSGEEVVAMRKRVAELAQLARKAVAEGGTSHADLSRLIDGLIAIRNEHRQIKG</sequence>
<reference evidence="6" key="1">
    <citation type="submission" date="2025-08" db="UniProtKB">
        <authorList>
            <consortium name="RefSeq"/>
        </authorList>
    </citation>
    <scope>IDENTIFICATION</scope>
</reference>
<evidence type="ECO:0000256" key="1">
    <source>
        <dbReference type="ARBA" id="ARBA00009995"/>
    </source>
</evidence>
<organism evidence="5 6">
    <name type="scientific">Dioscorea cayennensis subsp. rotundata</name>
    <name type="common">White Guinea yam</name>
    <name type="synonym">Dioscorea rotundata</name>
    <dbReference type="NCBI Taxonomy" id="55577"/>
    <lineage>
        <taxon>Eukaryota</taxon>
        <taxon>Viridiplantae</taxon>
        <taxon>Streptophyta</taxon>
        <taxon>Embryophyta</taxon>
        <taxon>Tracheophyta</taxon>
        <taxon>Spermatophyta</taxon>
        <taxon>Magnoliopsida</taxon>
        <taxon>Liliopsida</taxon>
        <taxon>Dioscoreales</taxon>
        <taxon>Dioscoreaceae</taxon>
        <taxon>Dioscorea</taxon>
    </lineage>
</organism>
<dbReference type="InterPro" id="IPR035595">
    <property type="entry name" value="UDP_glycos_trans_CS"/>
</dbReference>
<dbReference type="Pfam" id="PF00201">
    <property type="entry name" value="UDPGT"/>
    <property type="match status" value="1"/>
</dbReference>
<evidence type="ECO:0000256" key="2">
    <source>
        <dbReference type="ARBA" id="ARBA00022679"/>
    </source>
</evidence>
<keyword evidence="3" id="KW-0328">Glycosyltransferase</keyword>
<dbReference type="SUPFAM" id="SSF53756">
    <property type="entry name" value="UDP-Glycosyltransferase/glycogen phosphorylase"/>
    <property type="match status" value="1"/>
</dbReference>
<dbReference type="EC" id="2.4.1.-" evidence="4"/>
<accession>A0AB40CTC8</accession>
<comment type="similarity">
    <text evidence="1 3">Belongs to the UDP-glycosyltransferase family.</text>
</comment>
<dbReference type="Proteomes" id="UP001515500">
    <property type="component" value="Chromosome 2"/>
</dbReference>
<dbReference type="CDD" id="cd03784">
    <property type="entry name" value="GT1_Gtf-like"/>
    <property type="match status" value="1"/>
</dbReference>
<evidence type="ECO:0000313" key="6">
    <source>
        <dbReference type="RefSeq" id="XP_039141777.1"/>
    </source>
</evidence>
<protein>
    <recommendedName>
        <fullName evidence="4">Glycosyltransferase</fullName>
        <ecNumber evidence="4">2.4.1.-</ecNumber>
    </recommendedName>
</protein>
<keyword evidence="2 3" id="KW-0808">Transferase</keyword>
<dbReference type="InterPro" id="IPR002213">
    <property type="entry name" value="UDP_glucos_trans"/>
</dbReference>
<evidence type="ECO:0000256" key="3">
    <source>
        <dbReference type="RuleBase" id="RU003718"/>
    </source>
</evidence>